<name>A0A6A5QYA8_AMPQU</name>
<dbReference type="Proteomes" id="UP000800096">
    <property type="component" value="Unassembled WGS sequence"/>
</dbReference>
<organism evidence="1 2">
    <name type="scientific">Ampelomyces quisqualis</name>
    <name type="common">Powdery mildew agent</name>
    <dbReference type="NCBI Taxonomy" id="50730"/>
    <lineage>
        <taxon>Eukaryota</taxon>
        <taxon>Fungi</taxon>
        <taxon>Dikarya</taxon>
        <taxon>Ascomycota</taxon>
        <taxon>Pezizomycotina</taxon>
        <taxon>Dothideomycetes</taxon>
        <taxon>Pleosporomycetidae</taxon>
        <taxon>Pleosporales</taxon>
        <taxon>Pleosporineae</taxon>
        <taxon>Phaeosphaeriaceae</taxon>
        <taxon>Ampelomyces</taxon>
    </lineage>
</organism>
<dbReference type="AlphaFoldDB" id="A0A6A5QYA8"/>
<sequence length="229" mass="24851">MALYLLASEGSCRRTFGVKLAPRAQKHGSGSTITRSTQCIVPKHPCGFTSSRQDYFSAVAGVQGWLALRQPYKDTGLEQARRKLERLTKPERNGPTRGPWIGSHTLLVSGDVGLRIVCARLSVEEGHGSHSAHEILSNPHDTTTPTPCRAHVVPRQALRCCHAYGVLGIHPAVPSSWLITHQVDLFSIGSWASAHLGPRPNCSGGAGRALPLQYLNLLECKLKWLVANA</sequence>
<proteinExistence type="predicted"/>
<keyword evidence="2" id="KW-1185">Reference proteome</keyword>
<evidence type="ECO:0000313" key="2">
    <source>
        <dbReference type="Proteomes" id="UP000800096"/>
    </source>
</evidence>
<dbReference type="EMBL" id="ML979132">
    <property type="protein sequence ID" value="KAF1920392.1"/>
    <property type="molecule type" value="Genomic_DNA"/>
</dbReference>
<protein>
    <submittedName>
        <fullName evidence="1">Uncharacterized protein</fullName>
    </submittedName>
</protein>
<gene>
    <name evidence="1" type="ORF">BDU57DRAFT_13358</name>
</gene>
<accession>A0A6A5QYA8</accession>
<reference evidence="1" key="1">
    <citation type="journal article" date="2020" name="Stud. Mycol.">
        <title>101 Dothideomycetes genomes: a test case for predicting lifestyles and emergence of pathogens.</title>
        <authorList>
            <person name="Haridas S."/>
            <person name="Albert R."/>
            <person name="Binder M."/>
            <person name="Bloem J."/>
            <person name="Labutti K."/>
            <person name="Salamov A."/>
            <person name="Andreopoulos B."/>
            <person name="Baker S."/>
            <person name="Barry K."/>
            <person name="Bills G."/>
            <person name="Bluhm B."/>
            <person name="Cannon C."/>
            <person name="Castanera R."/>
            <person name="Culley D."/>
            <person name="Daum C."/>
            <person name="Ezra D."/>
            <person name="Gonzalez J."/>
            <person name="Henrissat B."/>
            <person name="Kuo A."/>
            <person name="Liang C."/>
            <person name="Lipzen A."/>
            <person name="Lutzoni F."/>
            <person name="Magnuson J."/>
            <person name="Mondo S."/>
            <person name="Nolan M."/>
            <person name="Ohm R."/>
            <person name="Pangilinan J."/>
            <person name="Park H.-J."/>
            <person name="Ramirez L."/>
            <person name="Alfaro M."/>
            <person name="Sun H."/>
            <person name="Tritt A."/>
            <person name="Yoshinaga Y."/>
            <person name="Zwiers L.-H."/>
            <person name="Turgeon B."/>
            <person name="Goodwin S."/>
            <person name="Spatafora J."/>
            <person name="Crous P."/>
            <person name="Grigoriev I."/>
        </authorList>
    </citation>
    <scope>NUCLEOTIDE SEQUENCE</scope>
    <source>
        <strain evidence="1">HMLAC05119</strain>
    </source>
</reference>
<evidence type="ECO:0000313" key="1">
    <source>
        <dbReference type="EMBL" id="KAF1920392.1"/>
    </source>
</evidence>